<reference evidence="1" key="1">
    <citation type="submission" date="2014-09" db="EMBL/GenBank/DDBJ databases">
        <authorList>
            <person name="Magalhaes I.L.F."/>
            <person name="Oliveira U."/>
            <person name="Santos F.R."/>
            <person name="Vidigal T.H.D.A."/>
            <person name="Brescovit A.D."/>
            <person name="Santos A.J."/>
        </authorList>
    </citation>
    <scope>NUCLEOTIDE SEQUENCE</scope>
    <source>
        <tissue evidence="1">Shoot tissue taken approximately 20 cm above the soil surface</tissue>
    </source>
</reference>
<organism evidence="1">
    <name type="scientific">Arundo donax</name>
    <name type="common">Giant reed</name>
    <name type="synonym">Donax arundinaceus</name>
    <dbReference type="NCBI Taxonomy" id="35708"/>
    <lineage>
        <taxon>Eukaryota</taxon>
        <taxon>Viridiplantae</taxon>
        <taxon>Streptophyta</taxon>
        <taxon>Embryophyta</taxon>
        <taxon>Tracheophyta</taxon>
        <taxon>Spermatophyta</taxon>
        <taxon>Magnoliopsida</taxon>
        <taxon>Liliopsida</taxon>
        <taxon>Poales</taxon>
        <taxon>Poaceae</taxon>
        <taxon>PACMAD clade</taxon>
        <taxon>Arundinoideae</taxon>
        <taxon>Arundineae</taxon>
        <taxon>Arundo</taxon>
    </lineage>
</organism>
<accession>A0A0A9B1M0</accession>
<dbReference type="AlphaFoldDB" id="A0A0A9B1M0"/>
<protein>
    <submittedName>
        <fullName evidence="1">Uncharacterized protein</fullName>
    </submittedName>
</protein>
<evidence type="ECO:0000313" key="1">
    <source>
        <dbReference type="EMBL" id="JAD53207.1"/>
    </source>
</evidence>
<dbReference type="EMBL" id="GBRH01244688">
    <property type="protein sequence ID" value="JAD53207.1"/>
    <property type="molecule type" value="Transcribed_RNA"/>
</dbReference>
<proteinExistence type="predicted"/>
<reference evidence="1" key="2">
    <citation type="journal article" date="2015" name="Data Brief">
        <title>Shoot transcriptome of the giant reed, Arundo donax.</title>
        <authorList>
            <person name="Barrero R.A."/>
            <person name="Guerrero F.D."/>
            <person name="Moolhuijzen P."/>
            <person name="Goolsby J.A."/>
            <person name="Tidwell J."/>
            <person name="Bellgard S.E."/>
            <person name="Bellgard M.I."/>
        </authorList>
    </citation>
    <scope>NUCLEOTIDE SEQUENCE</scope>
    <source>
        <tissue evidence="1">Shoot tissue taken approximately 20 cm above the soil surface</tissue>
    </source>
</reference>
<name>A0A0A9B1M0_ARUDO</name>
<sequence>MGTSIQIHVQENSSCPGSAFRYISEDSQLGLILLFK</sequence>